<evidence type="ECO:0000313" key="3">
    <source>
        <dbReference type="Proteomes" id="UP000054516"/>
    </source>
</evidence>
<dbReference type="OrthoDB" id="5423067at2759"/>
<dbReference type="STRING" id="77044.A0A1S8A6G5"/>
<name>A0A1S8A6G5_ROSNE</name>
<feature type="compositionally biased region" description="Low complexity" evidence="1">
    <location>
        <begin position="12"/>
        <end position="23"/>
    </location>
</feature>
<feature type="compositionally biased region" description="Low complexity" evidence="1">
    <location>
        <begin position="67"/>
        <end position="81"/>
    </location>
</feature>
<evidence type="ECO:0000313" key="2">
    <source>
        <dbReference type="EMBL" id="GAW25582.1"/>
    </source>
</evidence>
<dbReference type="EMBL" id="DF977454">
    <property type="protein sequence ID" value="GAW25582.1"/>
    <property type="molecule type" value="Genomic_DNA"/>
</dbReference>
<feature type="compositionally biased region" description="Basic and acidic residues" evidence="1">
    <location>
        <begin position="31"/>
        <end position="62"/>
    </location>
</feature>
<proteinExistence type="predicted"/>
<protein>
    <submittedName>
        <fullName evidence="2">Putative ABC transporter family protein</fullName>
    </submittedName>
</protein>
<gene>
    <name evidence="2" type="ORF">SAMD00023353_0901490</name>
</gene>
<dbReference type="Proteomes" id="UP000054516">
    <property type="component" value="Unassembled WGS sequence"/>
</dbReference>
<reference evidence="2" key="1">
    <citation type="submission" date="2016-03" db="EMBL/GenBank/DDBJ databases">
        <title>Draft genome sequence of Rosellinia necatrix.</title>
        <authorList>
            <person name="Kanematsu S."/>
        </authorList>
    </citation>
    <scope>NUCLEOTIDE SEQUENCE [LARGE SCALE GENOMIC DNA]</scope>
    <source>
        <strain evidence="2">W97</strain>
    </source>
</reference>
<accession>A0A1S8A6G5</accession>
<evidence type="ECO:0000256" key="1">
    <source>
        <dbReference type="SAM" id="MobiDB-lite"/>
    </source>
</evidence>
<keyword evidence="3" id="KW-1185">Reference proteome</keyword>
<organism evidence="2">
    <name type="scientific">Rosellinia necatrix</name>
    <name type="common">White root-rot fungus</name>
    <dbReference type="NCBI Taxonomy" id="77044"/>
    <lineage>
        <taxon>Eukaryota</taxon>
        <taxon>Fungi</taxon>
        <taxon>Dikarya</taxon>
        <taxon>Ascomycota</taxon>
        <taxon>Pezizomycotina</taxon>
        <taxon>Sordariomycetes</taxon>
        <taxon>Xylariomycetidae</taxon>
        <taxon>Xylariales</taxon>
        <taxon>Xylariaceae</taxon>
        <taxon>Rosellinia</taxon>
    </lineage>
</organism>
<feature type="region of interest" description="Disordered" evidence="1">
    <location>
        <begin position="1"/>
        <end position="115"/>
    </location>
</feature>
<dbReference type="AlphaFoldDB" id="A0A1S8A6G5"/>
<sequence>MANETPGKATSPADPLPDGAALAKSESAVLYDDHNDHGDPEEEIRRREESIDGRANRDELKRTRSYATDTSTITRTTTRASVPVAPARPWYRTPNPLLWGSVPPVPKEKQESREASAGFFSKLTFQWMAPLMTVSNTEEQ</sequence>